<feature type="region of interest" description="Disordered" evidence="1">
    <location>
        <begin position="1"/>
        <end position="36"/>
    </location>
</feature>
<accession>A0A0C3AY38</accession>
<gene>
    <name evidence="2" type="ORF">M408DRAFT_27241</name>
</gene>
<feature type="region of interest" description="Disordered" evidence="1">
    <location>
        <begin position="542"/>
        <end position="585"/>
    </location>
</feature>
<reference evidence="2 3" key="1">
    <citation type="submission" date="2014-04" db="EMBL/GenBank/DDBJ databases">
        <authorList>
            <consortium name="DOE Joint Genome Institute"/>
            <person name="Kuo A."/>
            <person name="Zuccaro A."/>
            <person name="Kohler A."/>
            <person name="Nagy L.G."/>
            <person name="Floudas D."/>
            <person name="Copeland A."/>
            <person name="Barry K.W."/>
            <person name="Cichocki N."/>
            <person name="Veneault-Fourrey C."/>
            <person name="LaButti K."/>
            <person name="Lindquist E.A."/>
            <person name="Lipzen A."/>
            <person name="Lundell T."/>
            <person name="Morin E."/>
            <person name="Murat C."/>
            <person name="Sun H."/>
            <person name="Tunlid A."/>
            <person name="Henrissat B."/>
            <person name="Grigoriev I.V."/>
            <person name="Hibbett D.S."/>
            <person name="Martin F."/>
            <person name="Nordberg H.P."/>
            <person name="Cantor M.N."/>
            <person name="Hua S.X."/>
        </authorList>
    </citation>
    <scope>NUCLEOTIDE SEQUENCE [LARGE SCALE GENOMIC DNA]</scope>
    <source>
        <strain evidence="2 3">MAFF 305830</strain>
    </source>
</reference>
<feature type="compositionally biased region" description="Polar residues" evidence="1">
    <location>
        <begin position="91"/>
        <end position="106"/>
    </location>
</feature>
<organism evidence="2 3">
    <name type="scientific">Serendipita vermifera MAFF 305830</name>
    <dbReference type="NCBI Taxonomy" id="933852"/>
    <lineage>
        <taxon>Eukaryota</taxon>
        <taxon>Fungi</taxon>
        <taxon>Dikarya</taxon>
        <taxon>Basidiomycota</taxon>
        <taxon>Agaricomycotina</taxon>
        <taxon>Agaricomycetes</taxon>
        <taxon>Sebacinales</taxon>
        <taxon>Serendipitaceae</taxon>
        <taxon>Serendipita</taxon>
    </lineage>
</organism>
<evidence type="ECO:0000256" key="1">
    <source>
        <dbReference type="SAM" id="MobiDB-lite"/>
    </source>
</evidence>
<feature type="region of interest" description="Disordered" evidence="1">
    <location>
        <begin position="599"/>
        <end position="749"/>
    </location>
</feature>
<feature type="region of interest" description="Disordered" evidence="1">
    <location>
        <begin position="298"/>
        <end position="317"/>
    </location>
</feature>
<name>A0A0C3AY38_SERVB</name>
<feature type="region of interest" description="Disordered" evidence="1">
    <location>
        <begin position="54"/>
        <end position="201"/>
    </location>
</feature>
<feature type="compositionally biased region" description="Basic residues" evidence="1">
    <location>
        <begin position="662"/>
        <end position="675"/>
    </location>
</feature>
<keyword evidence="3" id="KW-1185">Reference proteome</keyword>
<reference evidence="3" key="2">
    <citation type="submission" date="2015-01" db="EMBL/GenBank/DDBJ databases">
        <title>Evolutionary Origins and Diversification of the Mycorrhizal Mutualists.</title>
        <authorList>
            <consortium name="DOE Joint Genome Institute"/>
            <consortium name="Mycorrhizal Genomics Consortium"/>
            <person name="Kohler A."/>
            <person name="Kuo A."/>
            <person name="Nagy L.G."/>
            <person name="Floudas D."/>
            <person name="Copeland A."/>
            <person name="Barry K.W."/>
            <person name="Cichocki N."/>
            <person name="Veneault-Fourrey C."/>
            <person name="LaButti K."/>
            <person name="Lindquist E.A."/>
            <person name="Lipzen A."/>
            <person name="Lundell T."/>
            <person name="Morin E."/>
            <person name="Murat C."/>
            <person name="Riley R."/>
            <person name="Ohm R."/>
            <person name="Sun H."/>
            <person name="Tunlid A."/>
            <person name="Henrissat B."/>
            <person name="Grigoriev I.V."/>
            <person name="Hibbett D.S."/>
            <person name="Martin F."/>
        </authorList>
    </citation>
    <scope>NUCLEOTIDE SEQUENCE [LARGE SCALE GENOMIC DNA]</scope>
    <source>
        <strain evidence="3">MAFF 305830</strain>
    </source>
</reference>
<dbReference type="Proteomes" id="UP000054097">
    <property type="component" value="Unassembled WGS sequence"/>
</dbReference>
<dbReference type="HOGENOM" id="CLU_347871_0_0_1"/>
<dbReference type="OrthoDB" id="3268930at2759"/>
<evidence type="ECO:0000313" key="3">
    <source>
        <dbReference type="Proteomes" id="UP000054097"/>
    </source>
</evidence>
<proteinExistence type="predicted"/>
<dbReference type="AlphaFoldDB" id="A0A0C3AY38"/>
<protein>
    <submittedName>
        <fullName evidence="2">Uncharacterized protein</fullName>
    </submittedName>
</protein>
<feature type="compositionally biased region" description="Polar residues" evidence="1">
    <location>
        <begin position="542"/>
        <end position="552"/>
    </location>
</feature>
<feature type="compositionally biased region" description="Polar residues" evidence="1">
    <location>
        <begin position="1"/>
        <end position="13"/>
    </location>
</feature>
<sequence length="811" mass="88795">MSSRTFSPAQNPNDGLGPLRTARSRPGRHIQSSPARVAGINLLDEGNAVGAIGFARQHRRTASAPANTQSPFATPKRHGTLPWHADRAETTDSYSGAPSAPIASSTRPPPVSFRQSLQSLLRTPRRSSTDTPRTSYRARYTYTDDEADNSDGSRFDLLSSDPFRSDSPIIQDIEDLPGPPVPPKSPVHANDKLPESNQPTPSISLSQLVLESPVHKPLELGTYSRTGPPRTLHIIPPSQLAVLEEIQSPVLETTSTPASPVAAMRSAFNRMTNSATTGRSRIRLLSFIKEVKSPLTATSYDEEAEGSGHADAPKLNLHDFQADGPLFDPSSFQLPEIPLPKAKIRVEGPTLGHPAPPPAPPIQHEEPPSLLATHIAPSALQLHLHGDGDFEGYVIASPVESLRVPTPPAPAPPPLPTVKTPTEPPAWIRQFREELEELAGQALSLTSLGSRLVLELPQEDHGVRRTLIFQEESSPEMTPGLTFDSVSVSSFRKTPKKPTRPVPPTPGMVIPEESGGDPQLTDYSAWTPQDTRVSLYTIKSTSTWDPTQSFPSIPSDYSGDETDDDDISFKTAQPPEPHVFQPAIDKREAIEEAIRKIQRKAELERISVIEEEQEDTNSEHTIEPPPPTISKTSVPALFRNASNPFASPFDDRSSRSSTEQPKRHRKVSVLRKRVLSRNSGSSSKSDSGHSRSYSEPLSPPPEDRRIVIAGRLPLTSRSTSEHGHDGERSLPSLPRPPLISAKPRTPVTPQPTRDYLGHPIYLQASTPTFEVIPQSIFGDREHPDIYYPVDPIPLTYHNVKSQRSSDIFVEL</sequence>
<evidence type="ECO:0000313" key="2">
    <source>
        <dbReference type="EMBL" id="KIM24116.1"/>
    </source>
</evidence>
<feature type="compositionally biased region" description="Basic and acidic residues" evidence="1">
    <location>
        <begin position="599"/>
        <end position="608"/>
    </location>
</feature>
<feature type="region of interest" description="Disordered" evidence="1">
    <location>
        <begin position="488"/>
        <end position="517"/>
    </location>
</feature>
<feature type="compositionally biased region" description="Basic and acidic residues" evidence="1">
    <location>
        <begin position="306"/>
        <end position="317"/>
    </location>
</feature>
<dbReference type="EMBL" id="KN824327">
    <property type="protein sequence ID" value="KIM24116.1"/>
    <property type="molecule type" value="Genomic_DNA"/>
</dbReference>
<feature type="compositionally biased region" description="Basic and acidic residues" evidence="1">
    <location>
        <begin position="719"/>
        <end position="728"/>
    </location>
</feature>
<feature type="compositionally biased region" description="Low complexity" evidence="1">
    <location>
        <begin position="676"/>
        <end position="694"/>
    </location>
</feature>